<accession>A0A4Z2DYU5</accession>
<keyword evidence="2" id="KW-0342">GTP-binding</keyword>
<dbReference type="OrthoDB" id="8946756at2759"/>
<dbReference type="GO" id="GO:0003924">
    <property type="term" value="F:GTPase activity"/>
    <property type="evidence" value="ECO:0007669"/>
    <property type="project" value="InterPro"/>
</dbReference>
<dbReference type="CDD" id="cd00154">
    <property type="entry name" value="Rab"/>
    <property type="match status" value="1"/>
</dbReference>
<dbReference type="Pfam" id="PF00071">
    <property type="entry name" value="Ras"/>
    <property type="match status" value="1"/>
</dbReference>
<dbReference type="PROSITE" id="PS51421">
    <property type="entry name" value="RAS"/>
    <property type="match status" value="1"/>
</dbReference>
<keyword evidence="1" id="KW-0547">Nucleotide-binding</keyword>
<dbReference type="PANTHER" id="PTHR47977">
    <property type="entry name" value="RAS-RELATED PROTEIN RAB"/>
    <property type="match status" value="1"/>
</dbReference>
<proteinExistence type="predicted"/>
<dbReference type="PROSITE" id="PS51419">
    <property type="entry name" value="RAB"/>
    <property type="match status" value="1"/>
</dbReference>
<name>A0A4Z2DYU5_9TELE</name>
<dbReference type="SUPFAM" id="SSF52540">
    <property type="entry name" value="P-loop containing nucleoside triphosphate hydrolases"/>
    <property type="match status" value="1"/>
</dbReference>
<comment type="caution">
    <text evidence="3">The sequence shown here is derived from an EMBL/GenBank/DDBJ whole genome shotgun (WGS) entry which is preliminary data.</text>
</comment>
<evidence type="ECO:0000256" key="1">
    <source>
        <dbReference type="ARBA" id="ARBA00022741"/>
    </source>
</evidence>
<evidence type="ECO:0000313" key="3">
    <source>
        <dbReference type="EMBL" id="TNN21731.1"/>
    </source>
</evidence>
<gene>
    <name evidence="3" type="primary">rasef_0</name>
    <name evidence="3" type="ORF">EYF80_068157</name>
</gene>
<dbReference type="InterPro" id="IPR027417">
    <property type="entry name" value="P-loop_NTPase"/>
</dbReference>
<reference evidence="3 4" key="1">
    <citation type="submission" date="2019-03" db="EMBL/GenBank/DDBJ databases">
        <title>First draft genome of Liparis tanakae, snailfish: a comprehensive survey of snailfish specific genes.</title>
        <authorList>
            <person name="Kim W."/>
            <person name="Song I."/>
            <person name="Jeong J.-H."/>
            <person name="Kim D."/>
            <person name="Kim S."/>
            <person name="Ryu S."/>
            <person name="Song J.Y."/>
            <person name="Lee S.K."/>
        </authorList>
    </citation>
    <scope>NUCLEOTIDE SEQUENCE [LARGE SCALE GENOMIC DNA]</scope>
    <source>
        <tissue evidence="3">Muscle</tissue>
    </source>
</reference>
<dbReference type="SMART" id="SM00175">
    <property type="entry name" value="RAB"/>
    <property type="match status" value="1"/>
</dbReference>
<dbReference type="InterPro" id="IPR050227">
    <property type="entry name" value="Rab"/>
</dbReference>
<evidence type="ECO:0000256" key="2">
    <source>
        <dbReference type="ARBA" id="ARBA00023134"/>
    </source>
</evidence>
<dbReference type="EMBL" id="SRLO01026155">
    <property type="protein sequence ID" value="TNN21731.1"/>
    <property type="molecule type" value="Genomic_DNA"/>
</dbReference>
<sequence>MCKNPVYIYIYIYFFDTRFRSIARSYFRKAHGVLLLYDVTSESSFLNVRAWVDQIQDSTEDKIPMCVIGNKVDLREQLPEGSCVSSLHGEKLAKVCKLSFHPIETCLYRHPASQVSK</sequence>
<evidence type="ECO:0000313" key="4">
    <source>
        <dbReference type="Proteomes" id="UP000314294"/>
    </source>
</evidence>
<dbReference type="AlphaFoldDB" id="A0A4Z2DYU5"/>
<keyword evidence="4" id="KW-1185">Reference proteome</keyword>
<dbReference type="Proteomes" id="UP000314294">
    <property type="component" value="Unassembled WGS sequence"/>
</dbReference>
<dbReference type="InterPro" id="IPR001806">
    <property type="entry name" value="Small_GTPase"/>
</dbReference>
<dbReference type="Gene3D" id="3.40.50.300">
    <property type="entry name" value="P-loop containing nucleotide triphosphate hydrolases"/>
    <property type="match status" value="1"/>
</dbReference>
<dbReference type="GO" id="GO:0005525">
    <property type="term" value="F:GTP binding"/>
    <property type="evidence" value="ECO:0007669"/>
    <property type="project" value="UniProtKB-KW"/>
</dbReference>
<organism evidence="3 4">
    <name type="scientific">Liparis tanakae</name>
    <name type="common">Tanaka's snailfish</name>
    <dbReference type="NCBI Taxonomy" id="230148"/>
    <lineage>
        <taxon>Eukaryota</taxon>
        <taxon>Metazoa</taxon>
        <taxon>Chordata</taxon>
        <taxon>Craniata</taxon>
        <taxon>Vertebrata</taxon>
        <taxon>Euteleostomi</taxon>
        <taxon>Actinopterygii</taxon>
        <taxon>Neopterygii</taxon>
        <taxon>Teleostei</taxon>
        <taxon>Neoteleostei</taxon>
        <taxon>Acanthomorphata</taxon>
        <taxon>Eupercaria</taxon>
        <taxon>Perciformes</taxon>
        <taxon>Cottioidei</taxon>
        <taxon>Cottales</taxon>
        <taxon>Liparidae</taxon>
        <taxon>Liparis</taxon>
    </lineage>
</organism>
<protein>
    <submittedName>
        <fullName evidence="3">Ras and EF-hand domain-containing protein</fullName>
    </submittedName>
</protein>